<feature type="transmembrane region" description="Helical" evidence="7">
    <location>
        <begin position="118"/>
        <end position="148"/>
    </location>
</feature>
<keyword evidence="3 7" id="KW-1133">Transmembrane helix</keyword>
<dbReference type="PANTHER" id="PTHR33048">
    <property type="entry name" value="PTH11-LIKE INTEGRAL MEMBRANE PROTEIN (AFU_ORTHOLOGUE AFUA_5G11245)"/>
    <property type="match status" value="1"/>
</dbReference>
<dbReference type="EMBL" id="KZ805541">
    <property type="protein sequence ID" value="PVH94317.1"/>
    <property type="molecule type" value="Genomic_DNA"/>
</dbReference>
<keyword evidence="10" id="KW-1185">Reference proteome</keyword>
<dbReference type="OrthoDB" id="5417844at2759"/>
<feature type="domain" description="Rhodopsin" evidence="8">
    <location>
        <begin position="37"/>
        <end position="262"/>
    </location>
</feature>
<feature type="transmembrane region" description="Helical" evidence="7">
    <location>
        <begin position="197"/>
        <end position="217"/>
    </location>
</feature>
<evidence type="ECO:0000256" key="6">
    <source>
        <dbReference type="SAM" id="MobiDB-lite"/>
    </source>
</evidence>
<evidence type="ECO:0000313" key="9">
    <source>
        <dbReference type="EMBL" id="PVH94317.1"/>
    </source>
</evidence>
<dbReference type="GO" id="GO:0016020">
    <property type="term" value="C:membrane"/>
    <property type="evidence" value="ECO:0007669"/>
    <property type="project" value="UniProtKB-SubCell"/>
</dbReference>
<protein>
    <recommendedName>
        <fullName evidence="8">Rhodopsin domain-containing protein</fullName>
    </recommendedName>
</protein>
<feature type="transmembrane region" description="Helical" evidence="7">
    <location>
        <begin position="160"/>
        <end position="185"/>
    </location>
</feature>
<dbReference type="PANTHER" id="PTHR33048:SF47">
    <property type="entry name" value="INTEGRAL MEMBRANE PROTEIN-RELATED"/>
    <property type="match status" value="1"/>
</dbReference>
<dbReference type="AlphaFoldDB" id="A0A2V1D859"/>
<evidence type="ECO:0000256" key="2">
    <source>
        <dbReference type="ARBA" id="ARBA00022692"/>
    </source>
</evidence>
<feature type="compositionally biased region" description="Polar residues" evidence="6">
    <location>
        <begin position="271"/>
        <end position="283"/>
    </location>
</feature>
<feature type="region of interest" description="Disordered" evidence="6">
    <location>
        <begin position="271"/>
        <end position="302"/>
    </location>
</feature>
<feature type="compositionally biased region" description="Basic and acidic residues" evidence="6">
    <location>
        <begin position="291"/>
        <end position="302"/>
    </location>
</feature>
<proteinExistence type="inferred from homology"/>
<accession>A0A2V1D859</accession>
<organism evidence="9 10">
    <name type="scientific">Periconia macrospinosa</name>
    <dbReference type="NCBI Taxonomy" id="97972"/>
    <lineage>
        <taxon>Eukaryota</taxon>
        <taxon>Fungi</taxon>
        <taxon>Dikarya</taxon>
        <taxon>Ascomycota</taxon>
        <taxon>Pezizomycotina</taxon>
        <taxon>Dothideomycetes</taxon>
        <taxon>Pleosporomycetidae</taxon>
        <taxon>Pleosporales</taxon>
        <taxon>Massarineae</taxon>
        <taxon>Periconiaceae</taxon>
        <taxon>Periconia</taxon>
    </lineage>
</organism>
<evidence type="ECO:0000259" key="8">
    <source>
        <dbReference type="Pfam" id="PF20684"/>
    </source>
</evidence>
<evidence type="ECO:0000256" key="1">
    <source>
        <dbReference type="ARBA" id="ARBA00004141"/>
    </source>
</evidence>
<dbReference type="InterPro" id="IPR052337">
    <property type="entry name" value="SAT4-like"/>
</dbReference>
<keyword evidence="2 7" id="KW-0812">Transmembrane</keyword>
<keyword evidence="4 7" id="KW-0472">Membrane</keyword>
<gene>
    <name evidence="9" type="ORF">DM02DRAFT_539750</name>
</gene>
<name>A0A2V1D859_9PLEO</name>
<dbReference type="STRING" id="97972.A0A2V1D859"/>
<evidence type="ECO:0000256" key="4">
    <source>
        <dbReference type="ARBA" id="ARBA00023136"/>
    </source>
</evidence>
<evidence type="ECO:0000256" key="3">
    <source>
        <dbReference type="ARBA" id="ARBA00022989"/>
    </source>
</evidence>
<dbReference type="Pfam" id="PF20684">
    <property type="entry name" value="Fung_rhodopsin"/>
    <property type="match status" value="1"/>
</dbReference>
<feature type="transmembrane region" description="Helical" evidence="7">
    <location>
        <begin position="20"/>
        <end position="37"/>
    </location>
</feature>
<dbReference type="InterPro" id="IPR049326">
    <property type="entry name" value="Rhodopsin_dom_fungi"/>
</dbReference>
<sequence>MTVLSSANVGHLSEWYRNRTIIALSVSFPLAMLAVILRFTARKTSKSGIWYDDWLACAGLVYDSAIRGEPIPESTLLANVKAIYVAELSYYITQICLKLSILAFYWRLFKVPSIYVPIYLTTGFVVAWFIASILVTAFQCILVASLWTPALRSSAKCVELAPFFFGTSMPNILADLFLLVLPAPYVWGLKISMIQKIFVMGFLLLGGFVLVATAIRLPLVLAMDLRGFLANSSVENSVLWSAMECCIGVICVCLPALRPVVRLLPWASNLGKSSGSGHTSGRNTRFLGPEHGADKTKKQQHDDFELLERDRDCCWVEVGRPGKGLSIKTMEEESITVQTRIQVSSSDLKQPAEAV</sequence>
<reference evidence="9 10" key="1">
    <citation type="journal article" date="2018" name="Sci. Rep.">
        <title>Comparative genomics provides insights into the lifestyle and reveals functional heterogeneity of dark septate endophytic fungi.</title>
        <authorList>
            <person name="Knapp D.G."/>
            <person name="Nemeth J.B."/>
            <person name="Barry K."/>
            <person name="Hainaut M."/>
            <person name="Henrissat B."/>
            <person name="Johnson J."/>
            <person name="Kuo A."/>
            <person name="Lim J.H.P."/>
            <person name="Lipzen A."/>
            <person name="Nolan M."/>
            <person name="Ohm R.A."/>
            <person name="Tamas L."/>
            <person name="Grigoriev I.V."/>
            <person name="Spatafora J.W."/>
            <person name="Nagy L.G."/>
            <person name="Kovacs G.M."/>
        </authorList>
    </citation>
    <scope>NUCLEOTIDE SEQUENCE [LARGE SCALE GENOMIC DNA]</scope>
    <source>
        <strain evidence="9 10">DSE2036</strain>
    </source>
</reference>
<feature type="transmembrane region" description="Helical" evidence="7">
    <location>
        <begin position="88"/>
        <end position="106"/>
    </location>
</feature>
<dbReference type="Proteomes" id="UP000244855">
    <property type="component" value="Unassembled WGS sequence"/>
</dbReference>
<evidence type="ECO:0000256" key="7">
    <source>
        <dbReference type="SAM" id="Phobius"/>
    </source>
</evidence>
<comment type="subcellular location">
    <subcellularLocation>
        <location evidence="1">Membrane</location>
        <topology evidence="1">Multi-pass membrane protein</topology>
    </subcellularLocation>
</comment>
<evidence type="ECO:0000313" key="10">
    <source>
        <dbReference type="Proteomes" id="UP000244855"/>
    </source>
</evidence>
<comment type="similarity">
    <text evidence="5">Belongs to the SAT4 family.</text>
</comment>
<evidence type="ECO:0000256" key="5">
    <source>
        <dbReference type="ARBA" id="ARBA00038359"/>
    </source>
</evidence>